<accession>A0A6A6RCL6</accession>
<sequence>MPSTKRHQRADLTATANHPFEMSAIPFYTPTPRRCMRSRVGDVIRKYAARILHIGETHKKETAGQAQDTLSNPPVACDGHADSRNEDDVQMANVRQIQTPVSYDGPSIFSRTASATSSAASSLLSGSFQTTSIRVPPDQIPVCVSITQPTWEWAAKQKRVIKWEWDPQWEAHYAPWAFNIKKLSVAKMKTTIGPYVSLAGIDKDTFQVEYLNEGTWNAAFKVWSTEDGFTHNAVLKIPKPIMPWYKTQSEVATMTYIREHTKVPVPKVFAFDSSTDNALQLEWILMEMAEGQEYEQIKEDFSPEEDQDGIYRKVAEWTHELQGRAFDMIGSIYREWDPTADNYLDYCIGPGVIQARFTADRGLGLPNTYGPFLSMRDWYASLLEAKEADVGNDVTTKAKKKALADRFDARIHTILGQRTAFESQRTEVALLLRGRRRGRHAEAKQRLHSLLFNTDQMDPRTRLAELQCLRRGYAKLMPRIVKAIGDHVMQEIAVGIRLATTYTDKRDALSDFKSALKLEAEHHHRMAERLKILIPLVCGHEPLAHKSTWLDHWDISGRNIMVKEDTKEVMLLDWEQLITKPFVMGNDMPPVIERHGETDDNWYQHCRRFYGSRRRKLNAAWPTRLDEAGQRREEDLNRLLRLIEGVGTKCWSNEVRADVEELCKFYGVEYFSTPVGEKAISFD</sequence>
<evidence type="ECO:0000256" key="1">
    <source>
        <dbReference type="SAM" id="MobiDB-lite"/>
    </source>
</evidence>
<dbReference type="PANTHER" id="PTHR21310:SF13">
    <property type="entry name" value="AMINOGLYCOSIDE PHOSPHOTRANSFERASE DOMAIN-CONTAINING PROTEIN"/>
    <property type="match status" value="1"/>
</dbReference>
<dbReference type="InterPro" id="IPR011009">
    <property type="entry name" value="Kinase-like_dom_sf"/>
</dbReference>
<feature type="region of interest" description="Disordered" evidence="1">
    <location>
        <begin position="59"/>
        <end position="83"/>
    </location>
</feature>
<organism evidence="3 4">
    <name type="scientific">Lophium mytilinum</name>
    <dbReference type="NCBI Taxonomy" id="390894"/>
    <lineage>
        <taxon>Eukaryota</taxon>
        <taxon>Fungi</taxon>
        <taxon>Dikarya</taxon>
        <taxon>Ascomycota</taxon>
        <taxon>Pezizomycotina</taxon>
        <taxon>Dothideomycetes</taxon>
        <taxon>Pleosporomycetidae</taxon>
        <taxon>Mytilinidiales</taxon>
        <taxon>Mytilinidiaceae</taxon>
        <taxon>Lophium</taxon>
    </lineage>
</organism>
<dbReference type="EMBL" id="MU004181">
    <property type="protein sequence ID" value="KAF2502419.1"/>
    <property type="molecule type" value="Genomic_DNA"/>
</dbReference>
<dbReference type="InterPro" id="IPR002575">
    <property type="entry name" value="Aminoglycoside_PTrfase"/>
</dbReference>
<dbReference type="Pfam" id="PF01636">
    <property type="entry name" value="APH"/>
    <property type="match status" value="1"/>
</dbReference>
<name>A0A6A6RCL6_9PEZI</name>
<proteinExistence type="predicted"/>
<protein>
    <recommendedName>
        <fullName evidence="2">Aminoglycoside phosphotransferase domain-containing protein</fullName>
    </recommendedName>
</protein>
<dbReference type="OrthoDB" id="2906425at2759"/>
<dbReference type="SUPFAM" id="SSF56112">
    <property type="entry name" value="Protein kinase-like (PK-like)"/>
    <property type="match status" value="1"/>
</dbReference>
<dbReference type="InterPro" id="IPR051678">
    <property type="entry name" value="AGP_Transferase"/>
</dbReference>
<dbReference type="AlphaFoldDB" id="A0A6A6RCL6"/>
<reference evidence="3" key="1">
    <citation type="journal article" date="2020" name="Stud. Mycol.">
        <title>101 Dothideomycetes genomes: a test case for predicting lifestyles and emergence of pathogens.</title>
        <authorList>
            <person name="Haridas S."/>
            <person name="Albert R."/>
            <person name="Binder M."/>
            <person name="Bloem J."/>
            <person name="Labutti K."/>
            <person name="Salamov A."/>
            <person name="Andreopoulos B."/>
            <person name="Baker S."/>
            <person name="Barry K."/>
            <person name="Bills G."/>
            <person name="Bluhm B."/>
            <person name="Cannon C."/>
            <person name="Castanera R."/>
            <person name="Culley D."/>
            <person name="Daum C."/>
            <person name="Ezra D."/>
            <person name="Gonzalez J."/>
            <person name="Henrissat B."/>
            <person name="Kuo A."/>
            <person name="Liang C."/>
            <person name="Lipzen A."/>
            <person name="Lutzoni F."/>
            <person name="Magnuson J."/>
            <person name="Mondo S."/>
            <person name="Nolan M."/>
            <person name="Ohm R."/>
            <person name="Pangilinan J."/>
            <person name="Park H.-J."/>
            <person name="Ramirez L."/>
            <person name="Alfaro M."/>
            <person name="Sun H."/>
            <person name="Tritt A."/>
            <person name="Yoshinaga Y."/>
            <person name="Zwiers L.-H."/>
            <person name="Turgeon B."/>
            <person name="Goodwin S."/>
            <person name="Spatafora J."/>
            <person name="Crous P."/>
            <person name="Grigoriev I."/>
        </authorList>
    </citation>
    <scope>NUCLEOTIDE SEQUENCE</scope>
    <source>
        <strain evidence="3">CBS 269.34</strain>
    </source>
</reference>
<keyword evidence="4" id="KW-1185">Reference proteome</keyword>
<feature type="domain" description="Aminoglycoside phosphotransferase" evidence="2">
    <location>
        <begin position="211"/>
        <end position="323"/>
    </location>
</feature>
<dbReference type="Proteomes" id="UP000799750">
    <property type="component" value="Unassembled WGS sequence"/>
</dbReference>
<evidence type="ECO:0000313" key="4">
    <source>
        <dbReference type="Proteomes" id="UP000799750"/>
    </source>
</evidence>
<evidence type="ECO:0000259" key="2">
    <source>
        <dbReference type="Pfam" id="PF01636"/>
    </source>
</evidence>
<dbReference type="PANTHER" id="PTHR21310">
    <property type="entry name" value="AMINOGLYCOSIDE PHOSPHOTRANSFERASE-RELATED-RELATED"/>
    <property type="match status" value="1"/>
</dbReference>
<gene>
    <name evidence="3" type="ORF">BU16DRAFT_532774</name>
</gene>
<evidence type="ECO:0000313" key="3">
    <source>
        <dbReference type="EMBL" id="KAF2502419.1"/>
    </source>
</evidence>